<evidence type="ECO:0008006" key="12">
    <source>
        <dbReference type="Google" id="ProtNLM"/>
    </source>
</evidence>
<evidence type="ECO:0000256" key="1">
    <source>
        <dbReference type="ARBA" id="ARBA00004141"/>
    </source>
</evidence>
<protein>
    <recommendedName>
        <fullName evidence="12">FAD-binding FR-type domain-containing protein</fullName>
    </recommendedName>
</protein>
<dbReference type="AlphaFoldDB" id="A0A5B8MHX4"/>
<dbReference type="GO" id="GO:0006826">
    <property type="term" value="P:iron ion transport"/>
    <property type="evidence" value="ECO:0007669"/>
    <property type="project" value="TreeGrafter"/>
</dbReference>
<evidence type="ECO:0000256" key="5">
    <source>
        <dbReference type="ARBA" id="ARBA00023002"/>
    </source>
</evidence>
<keyword evidence="5" id="KW-0560">Oxidoreductase</keyword>
<keyword evidence="6 7" id="KW-0472">Membrane</keyword>
<feature type="transmembrane region" description="Helical" evidence="7">
    <location>
        <begin position="31"/>
        <end position="51"/>
    </location>
</feature>
<keyword evidence="4 7" id="KW-1133">Transmembrane helix</keyword>
<evidence type="ECO:0000259" key="8">
    <source>
        <dbReference type="Pfam" id="PF01794"/>
    </source>
</evidence>
<name>A0A5B8MHX4_9CHLO</name>
<keyword evidence="11" id="KW-1185">Reference proteome</keyword>
<accession>A0A5B8MHX4</accession>
<dbReference type="InterPro" id="IPR013130">
    <property type="entry name" value="Fe3_Rdtase_TM_dom"/>
</dbReference>
<reference evidence="10 11" key="1">
    <citation type="submission" date="2018-07" db="EMBL/GenBank/DDBJ databases">
        <title>The complete nuclear genome of the prasinophyte Chloropicon primus (CCMP1205).</title>
        <authorList>
            <person name="Pombert J.-F."/>
            <person name="Otis C."/>
            <person name="Turmel M."/>
            <person name="Lemieux C."/>
        </authorList>
    </citation>
    <scope>NUCLEOTIDE SEQUENCE [LARGE SCALE GENOMIC DNA]</scope>
    <source>
        <strain evidence="10 11">CCMP1205</strain>
    </source>
</reference>
<dbReference type="PANTHER" id="PTHR32361:SF23">
    <property type="entry name" value="FERRIC-CHELATE REDUCTASE"/>
    <property type="match status" value="1"/>
</dbReference>
<evidence type="ECO:0000256" key="7">
    <source>
        <dbReference type="SAM" id="Phobius"/>
    </source>
</evidence>
<feature type="transmembrane region" description="Helical" evidence="7">
    <location>
        <begin position="63"/>
        <end position="82"/>
    </location>
</feature>
<gene>
    <name evidence="10" type="ORF">A3770_02p14880</name>
</gene>
<dbReference type="GO" id="GO:0000293">
    <property type="term" value="F:ferric-chelate reductase activity"/>
    <property type="evidence" value="ECO:0007669"/>
    <property type="project" value="TreeGrafter"/>
</dbReference>
<dbReference type="STRING" id="1764295.A0A5B8MHX4"/>
<evidence type="ECO:0000313" key="11">
    <source>
        <dbReference type="Proteomes" id="UP000316726"/>
    </source>
</evidence>
<dbReference type="PANTHER" id="PTHR32361">
    <property type="entry name" value="FERRIC/CUPRIC REDUCTASE TRANSMEMBRANE COMPONENT"/>
    <property type="match status" value="1"/>
</dbReference>
<organism evidence="10 11">
    <name type="scientific">Chloropicon primus</name>
    <dbReference type="NCBI Taxonomy" id="1764295"/>
    <lineage>
        <taxon>Eukaryota</taxon>
        <taxon>Viridiplantae</taxon>
        <taxon>Chlorophyta</taxon>
        <taxon>Chloropicophyceae</taxon>
        <taxon>Chloropicales</taxon>
        <taxon>Chloropicaceae</taxon>
        <taxon>Chloropicon</taxon>
    </lineage>
</organism>
<feature type="domain" description="Ferric reductase NAD binding" evidence="9">
    <location>
        <begin position="441"/>
        <end position="698"/>
    </location>
</feature>
<dbReference type="GO" id="GO:0006879">
    <property type="term" value="P:intracellular iron ion homeostasis"/>
    <property type="evidence" value="ECO:0007669"/>
    <property type="project" value="TreeGrafter"/>
</dbReference>
<dbReference type="OrthoDB" id="167398at2759"/>
<dbReference type="GO" id="GO:0015677">
    <property type="term" value="P:copper ion import"/>
    <property type="evidence" value="ECO:0007669"/>
    <property type="project" value="TreeGrafter"/>
</dbReference>
<feature type="transmembrane region" description="Helical" evidence="7">
    <location>
        <begin position="549"/>
        <end position="571"/>
    </location>
</feature>
<feature type="domain" description="Ferric oxidoreductase" evidence="8">
    <location>
        <begin position="151"/>
        <end position="285"/>
    </location>
</feature>
<evidence type="ECO:0000313" key="10">
    <source>
        <dbReference type="EMBL" id="QDZ18970.1"/>
    </source>
</evidence>
<feature type="transmembrane region" description="Helical" evidence="7">
    <location>
        <begin position="592"/>
        <end position="614"/>
    </location>
</feature>
<feature type="transmembrane region" description="Helical" evidence="7">
    <location>
        <begin position="239"/>
        <end position="260"/>
    </location>
</feature>
<proteinExistence type="predicted"/>
<sequence>MAAGFGRRRRGAGDNMEGEACHRKRRGAVRCLRVTTALVFTYLCAGELLPLPRSSAKGLLRDWAAQQAVIVATLSVLAILLASTGCSQHAGFFVRLRTAEPLLAALNGAPLAAAAAASLWGSRRSDNCQDDEPGCGSVSMLLDAVGLISARLARLDLGVCLLLAGRGESAWVFGASGGELGYSEAIPLHRASGWWCARQSALHSIAYLLFYLSRGGTSSLWLDCFPFGSTPGSLNTLGLVNFIGIVAALVLLLPLTLSALPHVRKKWYQAFQRLHLPAAMVFVSCCALHDLPILLFAVPGLAGWYLGRQDGSALRNKVLPAKARLLPGTSGTWVELTIDAATVPKPITRVPREEWVSVSVAPLGTESHPLSVTVSATGSTELSMIVSSNIGNWTRALCSLASTPGGDRFDVQVSGPYPYGGGCCCWLSGSEQDTHGREETALLLLAGGTGITGWLPVLAQAGGAHRDPCHLVWFVQKEADYLALANRLPAPSTGVKVTVFVTKADGSALSGKLGKLFVGRARGGAAVVSGVGNGETAQARAHLHQGGNWWMKVALLASTLVGLAVTSWGWTYHHRIWGSSTTLAKFFVAQRCLPVVLVFLAITGVLRAVSWVAVRHYNAVRTGGHQETVDASDLQPLRQDSLIEGAEGLAEAGGHHVHAARPDVSTLVRTAVTEWATHRLVVEARGPPSLVEAARKAVEVEQAKCPCGRLKFHGSDWRW</sequence>
<evidence type="ECO:0000256" key="2">
    <source>
        <dbReference type="ARBA" id="ARBA00022448"/>
    </source>
</evidence>
<dbReference type="Gene3D" id="3.40.50.80">
    <property type="entry name" value="Nucleotide-binding domain of ferredoxin-NADP reductase (FNR) module"/>
    <property type="match status" value="1"/>
</dbReference>
<dbReference type="EMBL" id="CP031035">
    <property type="protein sequence ID" value="QDZ18970.1"/>
    <property type="molecule type" value="Genomic_DNA"/>
</dbReference>
<dbReference type="Proteomes" id="UP000316726">
    <property type="component" value="Chromosome 2"/>
</dbReference>
<dbReference type="Pfam" id="PF01794">
    <property type="entry name" value="Ferric_reduct"/>
    <property type="match status" value="1"/>
</dbReference>
<evidence type="ECO:0000256" key="3">
    <source>
        <dbReference type="ARBA" id="ARBA00022692"/>
    </source>
</evidence>
<keyword evidence="3 7" id="KW-0812">Transmembrane</keyword>
<dbReference type="Pfam" id="PF08030">
    <property type="entry name" value="NAD_binding_6"/>
    <property type="match status" value="1"/>
</dbReference>
<evidence type="ECO:0000256" key="4">
    <source>
        <dbReference type="ARBA" id="ARBA00022989"/>
    </source>
</evidence>
<dbReference type="SUPFAM" id="SSF52343">
    <property type="entry name" value="Ferredoxin reductase-like, C-terminal NADP-linked domain"/>
    <property type="match status" value="1"/>
</dbReference>
<comment type="subcellular location">
    <subcellularLocation>
        <location evidence="1">Membrane</location>
        <topology evidence="1">Multi-pass membrane protein</topology>
    </subcellularLocation>
</comment>
<evidence type="ECO:0000256" key="6">
    <source>
        <dbReference type="ARBA" id="ARBA00023136"/>
    </source>
</evidence>
<evidence type="ECO:0000259" key="9">
    <source>
        <dbReference type="Pfam" id="PF08030"/>
    </source>
</evidence>
<dbReference type="InterPro" id="IPR013121">
    <property type="entry name" value="Fe_red_NAD-bd_6"/>
</dbReference>
<dbReference type="InterPro" id="IPR039261">
    <property type="entry name" value="FNR_nucleotide-bd"/>
</dbReference>
<keyword evidence="2" id="KW-0813">Transport</keyword>
<dbReference type="GO" id="GO:0005886">
    <property type="term" value="C:plasma membrane"/>
    <property type="evidence" value="ECO:0007669"/>
    <property type="project" value="TreeGrafter"/>
</dbReference>
<dbReference type="InterPro" id="IPR051410">
    <property type="entry name" value="Ferric/Cupric_Reductase"/>
</dbReference>